<reference evidence="13" key="1">
    <citation type="submission" date="2020-09" db="EMBL/GenBank/DDBJ databases">
        <title>Draft Genome Sequence of Paenibacillus sp. WST5.</title>
        <authorList>
            <person name="Bao Z."/>
        </authorList>
    </citation>
    <scope>NUCLEOTIDE SEQUENCE</scope>
    <source>
        <strain evidence="13">WST5</strain>
    </source>
</reference>
<feature type="domain" description="Sulfatase N-terminal" evidence="12">
    <location>
        <begin position="249"/>
        <end position="538"/>
    </location>
</feature>
<feature type="binding site" evidence="10">
    <location>
        <position position="474"/>
    </location>
    <ligand>
        <name>Mn(2+)</name>
        <dbReference type="ChEBI" id="CHEBI:29035"/>
    </ligand>
</feature>
<accession>A0A926KMF3</accession>
<dbReference type="SUPFAM" id="SSF53649">
    <property type="entry name" value="Alkaline phosphatase-like"/>
    <property type="match status" value="1"/>
</dbReference>
<evidence type="ECO:0000313" key="13">
    <source>
        <dbReference type="EMBL" id="MBD0378824.1"/>
    </source>
</evidence>
<evidence type="ECO:0000256" key="4">
    <source>
        <dbReference type="ARBA" id="ARBA00022692"/>
    </source>
</evidence>
<keyword evidence="5 11" id="KW-1133">Transmembrane helix</keyword>
<protein>
    <submittedName>
        <fullName evidence="13">LTA synthase family protein</fullName>
    </submittedName>
</protein>
<dbReference type="CDD" id="cd16015">
    <property type="entry name" value="LTA_synthase"/>
    <property type="match status" value="1"/>
</dbReference>
<dbReference type="InterPro" id="IPR000917">
    <property type="entry name" value="Sulfatase_N"/>
</dbReference>
<dbReference type="GO" id="GO:0005886">
    <property type="term" value="C:plasma membrane"/>
    <property type="evidence" value="ECO:0007669"/>
    <property type="project" value="UniProtKB-SubCell"/>
</dbReference>
<keyword evidence="6 7" id="KW-0472">Membrane</keyword>
<feature type="transmembrane region" description="Helical" evidence="11">
    <location>
        <begin position="14"/>
        <end position="35"/>
    </location>
</feature>
<evidence type="ECO:0000256" key="6">
    <source>
        <dbReference type="ARBA" id="ARBA00023136"/>
    </source>
</evidence>
<dbReference type="InterPro" id="IPR050448">
    <property type="entry name" value="OpgB/LTA_synthase_biosynth"/>
</dbReference>
<evidence type="ECO:0000256" key="3">
    <source>
        <dbReference type="ARBA" id="ARBA00022475"/>
    </source>
</evidence>
<keyword evidence="14" id="KW-1185">Reference proteome</keyword>
<dbReference type="PIRSF" id="PIRSF005091">
    <property type="entry name" value="Mmb_sulf_HI1246"/>
    <property type="match status" value="1"/>
</dbReference>
<comment type="similarity">
    <text evidence="2 7">Belongs to the LTA synthase family.</text>
</comment>
<keyword evidence="4 11" id="KW-0812">Transmembrane</keyword>
<dbReference type="AlphaFoldDB" id="A0A926KMF3"/>
<evidence type="ECO:0000256" key="5">
    <source>
        <dbReference type="ARBA" id="ARBA00022989"/>
    </source>
</evidence>
<feature type="binding site" evidence="9">
    <location>
        <position position="414"/>
    </location>
    <ligand>
        <name>substrate</name>
    </ligand>
</feature>
<dbReference type="PANTHER" id="PTHR47371">
    <property type="entry name" value="LIPOTEICHOIC ACID SYNTHASE"/>
    <property type="match status" value="1"/>
</dbReference>
<keyword evidence="9" id="KW-0479">Metal-binding</keyword>
<feature type="transmembrane region" description="Helical" evidence="11">
    <location>
        <begin position="75"/>
        <end position="95"/>
    </location>
</feature>
<proteinExistence type="inferred from homology"/>
<evidence type="ECO:0000256" key="2">
    <source>
        <dbReference type="ARBA" id="ARBA00009983"/>
    </source>
</evidence>
<dbReference type="Pfam" id="PF00884">
    <property type="entry name" value="Sulfatase"/>
    <property type="match status" value="1"/>
</dbReference>
<evidence type="ECO:0000256" key="11">
    <source>
        <dbReference type="SAM" id="Phobius"/>
    </source>
</evidence>
<sequence length="624" mass="72230">MKLIAYFKHSIDQYVYFIVVTMLIWAKTYIVQRFGFDLPVEGWYQEFILLINPVSSILLALCFGMFFFKGHSHAAVIVISAASSFILFANLLYYRCFNDFITIPAWEQFKLIGDLWSSIFALFRPVDLLVFTDTLFFIFMIFVKKYRAQAFNPIQMISVIHFSFLLFIVNLLMAEHVRPELLTRTFDRNIVVKSIGTYNYHVYDAVMNFKMESKKVFARKDDLAAIENFMLQLPKDIMDPNTFGIAKGRNVFLISLESLQSFVINRQVSGQEITPFLNTLLKDSFYFENFYHQTGQGKTSDAEFAVDTSLYPLPRGAVFFSHPRNTYRTVPNIVKEHGYYPVVFHANHQSFWNRNQMYPNMGYEKFFASGDYSITAENSVGWGLKDIPFFEQSIEKIRSLPQPFYCKLVTLTNHYPFDLKEEDRMIPEFTSKSATVNRYIPTVRYMDEALKHFFERVKAIGAYEHSIFILYGDHNGISKKHSKAMAQLLGKEKKTALDQIQLERVPLIIHIPGVAGKKINTVGGQVDLKPTILHLLGIETKQEPDFGNDLFAVNKPEFVVLRNGNFVTDKYVYTKNGCYDKSTAEKIDIEVCKNYKENAVNSLKFSDDIIYGDLLRFLNFKAKS</sequence>
<feature type="binding site" evidence="10">
    <location>
        <position position="299"/>
    </location>
    <ligand>
        <name>Mn(2+)</name>
        <dbReference type="ChEBI" id="CHEBI:29035"/>
    </ligand>
</feature>
<gene>
    <name evidence="13" type="ORF">ICC18_01635</name>
</gene>
<dbReference type="Gene3D" id="3.40.720.10">
    <property type="entry name" value="Alkaline Phosphatase, subunit A"/>
    <property type="match status" value="1"/>
</dbReference>
<dbReference type="Gene3D" id="3.30.1120.170">
    <property type="match status" value="1"/>
</dbReference>
<feature type="binding site" evidence="10">
    <location>
        <position position="257"/>
    </location>
    <ligand>
        <name>Mn(2+)</name>
        <dbReference type="ChEBI" id="CHEBI:29035"/>
    </ligand>
</feature>
<feature type="transmembrane region" description="Helical" evidence="11">
    <location>
        <begin position="47"/>
        <end position="68"/>
    </location>
</feature>
<dbReference type="EMBL" id="JACVVD010000001">
    <property type="protein sequence ID" value="MBD0378824.1"/>
    <property type="molecule type" value="Genomic_DNA"/>
</dbReference>
<dbReference type="InterPro" id="IPR012160">
    <property type="entry name" value="LtaS-like"/>
</dbReference>
<evidence type="ECO:0000313" key="14">
    <source>
        <dbReference type="Proteomes" id="UP000650466"/>
    </source>
</evidence>
<dbReference type="Proteomes" id="UP000650466">
    <property type="component" value="Unassembled WGS sequence"/>
</dbReference>
<evidence type="ECO:0000259" key="12">
    <source>
        <dbReference type="Pfam" id="PF00884"/>
    </source>
</evidence>
<keyword evidence="9" id="KW-0464">Manganese</keyword>
<feature type="binding site" evidence="10">
    <location>
        <position position="473"/>
    </location>
    <ligand>
        <name>Mn(2+)</name>
        <dbReference type="ChEBI" id="CHEBI:29035"/>
    </ligand>
</feature>
<dbReference type="RefSeq" id="WP_188172634.1">
    <property type="nucleotide sequence ID" value="NZ_JACVVD010000001.1"/>
</dbReference>
<feature type="active site" evidence="8">
    <location>
        <position position="299"/>
    </location>
</feature>
<organism evidence="13 14">
    <name type="scientific">Paenibacillus sedimenti</name>
    <dbReference type="NCBI Taxonomy" id="2770274"/>
    <lineage>
        <taxon>Bacteria</taxon>
        <taxon>Bacillati</taxon>
        <taxon>Bacillota</taxon>
        <taxon>Bacilli</taxon>
        <taxon>Bacillales</taxon>
        <taxon>Paenibacillaceae</taxon>
        <taxon>Paenibacillus</taxon>
    </lineage>
</organism>
<dbReference type="GO" id="GO:0046872">
    <property type="term" value="F:metal ion binding"/>
    <property type="evidence" value="ECO:0007669"/>
    <property type="project" value="UniProtKB-KW"/>
</dbReference>
<keyword evidence="3 7" id="KW-1003">Cell membrane</keyword>
<evidence type="ECO:0000256" key="8">
    <source>
        <dbReference type="PIRSR" id="PIRSR005091-1"/>
    </source>
</evidence>
<evidence type="ECO:0000256" key="9">
    <source>
        <dbReference type="PIRSR" id="PIRSR005091-2"/>
    </source>
</evidence>
<evidence type="ECO:0000256" key="10">
    <source>
        <dbReference type="PIRSR" id="PIRSR005091-3"/>
    </source>
</evidence>
<comment type="caution">
    <text evidence="13">The sequence shown here is derived from an EMBL/GenBank/DDBJ whole genome shotgun (WGS) entry which is preliminary data.</text>
</comment>
<feature type="transmembrane region" description="Helical" evidence="11">
    <location>
        <begin position="154"/>
        <end position="174"/>
    </location>
</feature>
<dbReference type="PANTHER" id="PTHR47371:SF1">
    <property type="entry name" value="LIPOTEICHOIC ACID SYNTHASE-LIKE YQGS"/>
    <property type="match status" value="1"/>
</dbReference>
<feature type="transmembrane region" description="Helical" evidence="11">
    <location>
        <begin position="115"/>
        <end position="142"/>
    </location>
</feature>
<evidence type="ECO:0000256" key="1">
    <source>
        <dbReference type="ARBA" id="ARBA00004651"/>
    </source>
</evidence>
<name>A0A926KMF3_9BACL</name>
<evidence type="ECO:0000256" key="7">
    <source>
        <dbReference type="PIRNR" id="PIRNR005091"/>
    </source>
</evidence>
<dbReference type="InterPro" id="IPR017850">
    <property type="entry name" value="Alkaline_phosphatase_core_sf"/>
</dbReference>
<comment type="subcellular location">
    <subcellularLocation>
        <location evidence="1">Cell membrane</location>
        <topology evidence="1">Multi-pass membrane protein</topology>
    </subcellularLocation>
</comment>